<dbReference type="InterPro" id="IPR042185">
    <property type="entry name" value="Serpin_sf_2"/>
</dbReference>
<dbReference type="InterPro" id="IPR023795">
    <property type="entry name" value="Serpin_CS"/>
</dbReference>
<dbReference type="PANTHER" id="PTHR11461">
    <property type="entry name" value="SERINE PROTEASE INHIBITOR, SERPIN"/>
    <property type="match status" value="1"/>
</dbReference>
<feature type="signal peptide" evidence="2">
    <location>
        <begin position="1"/>
        <end position="17"/>
    </location>
</feature>
<comment type="similarity">
    <text evidence="1">Belongs to the serpin family.</text>
</comment>
<keyword evidence="4" id="KW-1185">Reference proteome</keyword>
<evidence type="ECO:0000256" key="2">
    <source>
        <dbReference type="SAM" id="SignalP"/>
    </source>
</evidence>
<dbReference type="SMART" id="SM00093">
    <property type="entry name" value="SERPIN"/>
    <property type="match status" value="1"/>
</dbReference>
<protein>
    <submittedName>
        <fullName evidence="5">Serpin B11-like isoform X1</fullName>
    </submittedName>
</protein>
<gene>
    <name evidence="5" type="primary">LOC110075424</name>
</gene>
<reference evidence="5" key="1">
    <citation type="submission" date="2025-08" db="UniProtKB">
        <authorList>
            <consortium name="RefSeq"/>
        </authorList>
    </citation>
    <scope>IDENTIFICATION</scope>
</reference>
<evidence type="ECO:0000313" key="4">
    <source>
        <dbReference type="Proteomes" id="UP001652642"/>
    </source>
</evidence>
<evidence type="ECO:0000259" key="3">
    <source>
        <dbReference type="SMART" id="SM00093"/>
    </source>
</evidence>
<evidence type="ECO:0000256" key="1">
    <source>
        <dbReference type="RuleBase" id="RU000411"/>
    </source>
</evidence>
<dbReference type="InterPro" id="IPR036186">
    <property type="entry name" value="Serpin_sf"/>
</dbReference>
<dbReference type="Proteomes" id="UP001652642">
    <property type="component" value="Chromosome 4"/>
</dbReference>
<name>A0ABM5GAG8_9SAUR</name>
<accession>A0ABM5GAG8</accession>
<sequence>MQIKFLTLLLIEGYTTSVDSGIHVLHPHHHTGSFADQYKLSTTTKVMALSFTKESLPKAIMAFGLDLYNKMNEGDVSKNIFLCPMSISAALSMVLVGAWGNTKIQMEKTLHLQRTPGSVRPPFAERRLPEAMSECGGETALLFPVEGGLNPEFKKLLSQLNHLSEGYQLNLANNLFIQKGYEFFQQYLTCAKEVYGAMLQTVDFYNATEEARHTINLEVDKQTQGNIKELFAPGTIGPEVVLVLANAVYFKATWQHQFDPNKTTERDFRLSENESVPVPMMHQKGLFKLGYSEPMNMQILCLPYTGEVFSMIIMLPNDINGLAQVEDMLSCENLTQWMASQNMNEDHVEMYIPRFKLEGTFDLNLTLQELGMIDVFDESKADLSGMSPSRQLFLSKVIHKACVDVNEVGTVAAAATGAVVSNRSMISYELFVANHPFLFCIRHNPTNTVLFLGKFCSP</sequence>
<proteinExistence type="inferred from homology"/>
<dbReference type="InterPro" id="IPR000215">
    <property type="entry name" value="Serpin_fam"/>
</dbReference>
<dbReference type="CDD" id="cd19956">
    <property type="entry name" value="serpinB"/>
    <property type="match status" value="1"/>
</dbReference>
<dbReference type="InterPro" id="IPR042178">
    <property type="entry name" value="Serpin_sf_1"/>
</dbReference>
<dbReference type="PROSITE" id="PS00284">
    <property type="entry name" value="SERPIN"/>
    <property type="match status" value="1"/>
</dbReference>
<feature type="domain" description="Serpin" evidence="3">
    <location>
        <begin position="65"/>
        <end position="458"/>
    </location>
</feature>
<dbReference type="Gene3D" id="2.30.39.10">
    <property type="entry name" value="Alpha-1-antitrypsin, domain 1"/>
    <property type="match status" value="1"/>
</dbReference>
<dbReference type="PANTHER" id="PTHR11461:SF199">
    <property type="entry name" value="SERPIN B11"/>
    <property type="match status" value="1"/>
</dbReference>
<dbReference type="RefSeq" id="XP_072854644.1">
    <property type="nucleotide sequence ID" value="XM_072998543.1"/>
</dbReference>
<dbReference type="Pfam" id="PF00079">
    <property type="entry name" value="Serpin"/>
    <property type="match status" value="1"/>
</dbReference>
<organism evidence="4 5">
    <name type="scientific">Pogona vitticeps</name>
    <name type="common">central bearded dragon</name>
    <dbReference type="NCBI Taxonomy" id="103695"/>
    <lineage>
        <taxon>Eukaryota</taxon>
        <taxon>Metazoa</taxon>
        <taxon>Chordata</taxon>
        <taxon>Craniata</taxon>
        <taxon>Vertebrata</taxon>
        <taxon>Euteleostomi</taxon>
        <taxon>Lepidosauria</taxon>
        <taxon>Squamata</taxon>
        <taxon>Bifurcata</taxon>
        <taxon>Unidentata</taxon>
        <taxon>Episquamata</taxon>
        <taxon>Toxicofera</taxon>
        <taxon>Iguania</taxon>
        <taxon>Acrodonta</taxon>
        <taxon>Agamidae</taxon>
        <taxon>Amphibolurinae</taxon>
        <taxon>Pogona</taxon>
    </lineage>
</organism>
<feature type="chain" id="PRO_5046922895" evidence="2">
    <location>
        <begin position="18"/>
        <end position="458"/>
    </location>
</feature>
<dbReference type="GeneID" id="110075424"/>
<evidence type="ECO:0000313" key="5">
    <source>
        <dbReference type="RefSeq" id="XP_072854644.1"/>
    </source>
</evidence>
<keyword evidence="2" id="KW-0732">Signal</keyword>
<dbReference type="Gene3D" id="3.30.497.10">
    <property type="entry name" value="Antithrombin, subunit I, domain 2"/>
    <property type="match status" value="1"/>
</dbReference>
<dbReference type="SUPFAM" id="SSF56574">
    <property type="entry name" value="Serpins"/>
    <property type="match status" value="1"/>
</dbReference>
<dbReference type="InterPro" id="IPR023796">
    <property type="entry name" value="Serpin_dom"/>
</dbReference>